<dbReference type="SUPFAM" id="SSF51445">
    <property type="entry name" value="(Trans)glycosidases"/>
    <property type="match status" value="1"/>
</dbReference>
<dbReference type="InterPro" id="IPR036439">
    <property type="entry name" value="Dockerin_dom_sf"/>
</dbReference>
<dbReference type="PROSITE" id="PS00018">
    <property type="entry name" value="EF_HAND_1"/>
    <property type="match status" value="2"/>
</dbReference>
<dbReference type="Gene3D" id="1.10.1330.10">
    <property type="entry name" value="Dockerin domain"/>
    <property type="match status" value="1"/>
</dbReference>
<dbReference type="InterPro" id="IPR018247">
    <property type="entry name" value="EF_Hand_1_Ca_BS"/>
</dbReference>
<dbReference type="InterPro" id="IPR017853">
    <property type="entry name" value="GH"/>
</dbReference>
<dbReference type="AlphaFoldDB" id="A0A1F6A2T1"/>
<evidence type="ECO:0000313" key="1">
    <source>
        <dbReference type="EMBL" id="OGG18970.1"/>
    </source>
</evidence>
<dbReference type="Proteomes" id="UP000177871">
    <property type="component" value="Unassembled WGS sequence"/>
</dbReference>
<proteinExistence type="predicted"/>
<gene>
    <name evidence="1" type="ORF">A2721_02415</name>
</gene>
<dbReference type="EMBL" id="MFJK01000011">
    <property type="protein sequence ID" value="OGG18970.1"/>
    <property type="molecule type" value="Genomic_DNA"/>
</dbReference>
<sequence length="464" mass="50670">MRRILLPFLFGFIIFLLFSGGQIQAVAYQARERFGSGGTGWGVANISNKDWQNFWKEYGVGWYVDWSYKFTPPAQAAFLASVNKERLTLVGKSKNDRYSAANCQALKNTVAANPEAFGVAKTLWSVGNELGYDDPGMTATLYATQFISWRDCIKSINPNYKVGSGAIISPYTRHPRAYGPDSGCVASLSDPASGESYFRTYINRIRALNGAKLPDFIVMHGYFWCMPTPTGVSNPQLSRFINQINLYRAEMKQLGLQGKDLIIKEFFDTSSGGYPGGRVGFMTDAVNFLMNARDTNLGNPGDDFHLVQRFAWFNLINDLAGATYTQTLRSNNFASWTALGNNYQSLIKKYAGVLPPPAACQTAVWQNGSCGGSCPVGKRQQIRTVSPAGCASASRCVSDATCSVPPAGKSGDANGDGLVDQKDYEIWLGSYGKSVSSGLTQGDFNADGKVDGRDYVVWFNGYGK</sequence>
<evidence type="ECO:0000313" key="2">
    <source>
        <dbReference type="Proteomes" id="UP000177871"/>
    </source>
</evidence>
<accession>A0A1F6A2T1</accession>
<dbReference type="Gene3D" id="3.20.20.80">
    <property type="entry name" value="Glycosidases"/>
    <property type="match status" value="1"/>
</dbReference>
<comment type="caution">
    <text evidence="1">The sequence shown here is derived from an EMBL/GenBank/DDBJ whole genome shotgun (WGS) entry which is preliminary data.</text>
</comment>
<reference evidence="1 2" key="1">
    <citation type="journal article" date="2016" name="Nat. Commun.">
        <title>Thousands of microbial genomes shed light on interconnected biogeochemical processes in an aquifer system.</title>
        <authorList>
            <person name="Anantharaman K."/>
            <person name="Brown C.T."/>
            <person name="Hug L.A."/>
            <person name="Sharon I."/>
            <person name="Castelle C.J."/>
            <person name="Probst A.J."/>
            <person name="Thomas B.C."/>
            <person name="Singh A."/>
            <person name="Wilkins M.J."/>
            <person name="Karaoz U."/>
            <person name="Brodie E.L."/>
            <person name="Williams K.H."/>
            <person name="Hubbard S.S."/>
            <person name="Banfield J.F."/>
        </authorList>
    </citation>
    <scope>NUCLEOTIDE SEQUENCE [LARGE SCALE GENOMIC DNA]</scope>
</reference>
<dbReference type="STRING" id="1798381.A2721_02415"/>
<organism evidence="1 2">
    <name type="scientific">Candidatus Gottesmanbacteria bacterium RIFCSPHIGHO2_01_FULL_47_48</name>
    <dbReference type="NCBI Taxonomy" id="1798381"/>
    <lineage>
        <taxon>Bacteria</taxon>
        <taxon>Candidatus Gottesmaniibacteriota</taxon>
    </lineage>
</organism>
<evidence type="ECO:0008006" key="3">
    <source>
        <dbReference type="Google" id="ProtNLM"/>
    </source>
</evidence>
<dbReference type="SUPFAM" id="SSF63446">
    <property type="entry name" value="Type I dockerin domain"/>
    <property type="match status" value="1"/>
</dbReference>
<protein>
    <recommendedName>
        <fullName evidence="3">Dockerin domain-containing protein</fullName>
    </recommendedName>
</protein>
<name>A0A1F6A2T1_9BACT</name>
<dbReference type="GO" id="GO:0000272">
    <property type="term" value="P:polysaccharide catabolic process"/>
    <property type="evidence" value="ECO:0007669"/>
    <property type="project" value="InterPro"/>
</dbReference>